<keyword evidence="2" id="KW-1185">Reference proteome</keyword>
<dbReference type="EMBL" id="KN832873">
    <property type="protein sequence ID" value="KIN03531.1"/>
    <property type="molecule type" value="Genomic_DNA"/>
</dbReference>
<protein>
    <submittedName>
        <fullName evidence="1">Uncharacterized protein</fullName>
    </submittedName>
</protein>
<evidence type="ECO:0000313" key="2">
    <source>
        <dbReference type="Proteomes" id="UP000054321"/>
    </source>
</evidence>
<reference evidence="1 2" key="1">
    <citation type="submission" date="2014-04" db="EMBL/GenBank/DDBJ databases">
        <authorList>
            <consortium name="DOE Joint Genome Institute"/>
            <person name="Kuo A."/>
            <person name="Martino E."/>
            <person name="Perotto S."/>
            <person name="Kohler A."/>
            <person name="Nagy L.G."/>
            <person name="Floudas D."/>
            <person name="Copeland A."/>
            <person name="Barry K.W."/>
            <person name="Cichocki N."/>
            <person name="Veneault-Fourrey C."/>
            <person name="LaButti K."/>
            <person name="Lindquist E.A."/>
            <person name="Lipzen A."/>
            <person name="Lundell T."/>
            <person name="Morin E."/>
            <person name="Murat C."/>
            <person name="Sun H."/>
            <person name="Tunlid A."/>
            <person name="Henrissat B."/>
            <person name="Grigoriev I.V."/>
            <person name="Hibbett D.S."/>
            <person name="Martin F."/>
            <person name="Nordberg H.P."/>
            <person name="Cantor M.N."/>
            <person name="Hua S.X."/>
        </authorList>
    </citation>
    <scope>NUCLEOTIDE SEQUENCE [LARGE SCALE GENOMIC DNA]</scope>
    <source>
        <strain evidence="1 2">Zn</strain>
    </source>
</reference>
<sequence>MRYAGYRERGPLSFGSPDFKQLNTKRTAPTEDVSFSRAVPAYPLLQFWTLSVYYTLTDINVFEATGHLVDRNNTKCGFVTLDGFEETTVFESKEPFHIILLSELDRNPYSEDMDRQYNDRYPEKAGEWRYYNVLLLEWQGGIAERRGFDVIFQGAVEGSLPPRPLWTEIFLA</sequence>
<gene>
    <name evidence="1" type="ORF">OIDMADRAFT_51491</name>
</gene>
<reference evidence="2" key="2">
    <citation type="submission" date="2015-01" db="EMBL/GenBank/DDBJ databases">
        <title>Evolutionary Origins and Diversification of the Mycorrhizal Mutualists.</title>
        <authorList>
            <consortium name="DOE Joint Genome Institute"/>
            <consortium name="Mycorrhizal Genomics Consortium"/>
            <person name="Kohler A."/>
            <person name="Kuo A."/>
            <person name="Nagy L.G."/>
            <person name="Floudas D."/>
            <person name="Copeland A."/>
            <person name="Barry K.W."/>
            <person name="Cichocki N."/>
            <person name="Veneault-Fourrey C."/>
            <person name="LaButti K."/>
            <person name="Lindquist E.A."/>
            <person name="Lipzen A."/>
            <person name="Lundell T."/>
            <person name="Morin E."/>
            <person name="Murat C."/>
            <person name="Riley R."/>
            <person name="Ohm R."/>
            <person name="Sun H."/>
            <person name="Tunlid A."/>
            <person name="Henrissat B."/>
            <person name="Grigoriev I.V."/>
            <person name="Hibbett D.S."/>
            <person name="Martin F."/>
        </authorList>
    </citation>
    <scope>NUCLEOTIDE SEQUENCE [LARGE SCALE GENOMIC DNA]</scope>
    <source>
        <strain evidence="2">Zn</strain>
    </source>
</reference>
<name>A0A0C3H5R8_OIDMZ</name>
<dbReference type="OrthoDB" id="2958217at2759"/>
<evidence type="ECO:0000313" key="1">
    <source>
        <dbReference type="EMBL" id="KIN03531.1"/>
    </source>
</evidence>
<dbReference type="HOGENOM" id="CLU_1555721_0_0_1"/>
<dbReference type="AlphaFoldDB" id="A0A0C3H5R8"/>
<proteinExistence type="predicted"/>
<accession>A0A0C3H5R8</accession>
<dbReference type="Proteomes" id="UP000054321">
    <property type="component" value="Unassembled WGS sequence"/>
</dbReference>
<organism evidence="1 2">
    <name type="scientific">Oidiodendron maius (strain Zn)</name>
    <dbReference type="NCBI Taxonomy" id="913774"/>
    <lineage>
        <taxon>Eukaryota</taxon>
        <taxon>Fungi</taxon>
        <taxon>Dikarya</taxon>
        <taxon>Ascomycota</taxon>
        <taxon>Pezizomycotina</taxon>
        <taxon>Leotiomycetes</taxon>
        <taxon>Leotiomycetes incertae sedis</taxon>
        <taxon>Myxotrichaceae</taxon>
        <taxon>Oidiodendron</taxon>
    </lineage>
</organism>
<dbReference type="InParanoid" id="A0A0C3H5R8"/>